<keyword evidence="11" id="KW-0694">RNA-binding</keyword>
<dbReference type="PRINTS" id="PR00411">
    <property type="entry name" value="PNDRDTASEI"/>
</dbReference>
<dbReference type="GO" id="GO:0046872">
    <property type="term" value="F:metal ion binding"/>
    <property type="evidence" value="ECO:0007669"/>
    <property type="project" value="UniProtKB-KW"/>
</dbReference>
<evidence type="ECO:0000256" key="3">
    <source>
        <dbReference type="ARBA" id="ARBA00022630"/>
    </source>
</evidence>
<reference evidence="15" key="1">
    <citation type="submission" date="2021-02" db="EMBL/GenBank/DDBJ databases">
        <authorList>
            <person name="Dougan E. K."/>
            <person name="Rhodes N."/>
            <person name="Thang M."/>
            <person name="Chan C."/>
        </authorList>
    </citation>
    <scope>NUCLEOTIDE SEQUENCE</scope>
</reference>
<protein>
    <submittedName>
        <fullName evidence="15">PenE protein</fullName>
    </submittedName>
</protein>
<dbReference type="CDD" id="cd07714">
    <property type="entry name" value="RNaseJ_MBL-fold"/>
    <property type="match status" value="1"/>
</dbReference>
<dbReference type="EMBL" id="CAJNIZ010000001">
    <property type="protein sequence ID" value="CAE7148795.1"/>
    <property type="molecule type" value="Genomic_DNA"/>
</dbReference>
<dbReference type="AlphaFoldDB" id="A0A812IRA1"/>
<proteinExistence type="inferred from homology"/>
<keyword evidence="4" id="KW-0540">Nuclease</keyword>
<keyword evidence="13" id="KW-0503">Monooxygenase</keyword>
<dbReference type="Pfam" id="PF00753">
    <property type="entry name" value="Lactamase_B"/>
    <property type="match status" value="1"/>
</dbReference>
<dbReference type="GO" id="GO:0003723">
    <property type="term" value="F:RNA binding"/>
    <property type="evidence" value="ECO:0007669"/>
    <property type="project" value="UniProtKB-KW"/>
</dbReference>
<comment type="cofactor">
    <cofactor evidence="1">
        <name>FAD</name>
        <dbReference type="ChEBI" id="CHEBI:57692"/>
    </cofactor>
</comment>
<dbReference type="Proteomes" id="UP000649617">
    <property type="component" value="Unassembled WGS sequence"/>
</dbReference>
<dbReference type="Pfam" id="PF22505">
    <property type="entry name" value="RNase_J_b_CASP"/>
    <property type="match status" value="1"/>
</dbReference>
<dbReference type="InterPro" id="IPR055132">
    <property type="entry name" value="RNase_J_b_CASP"/>
</dbReference>
<evidence type="ECO:0000256" key="7">
    <source>
        <dbReference type="ARBA" id="ARBA00022827"/>
    </source>
</evidence>
<dbReference type="GO" id="GO:0004527">
    <property type="term" value="F:exonuclease activity"/>
    <property type="evidence" value="ECO:0007669"/>
    <property type="project" value="UniProtKB-KW"/>
</dbReference>
<dbReference type="GO" id="GO:0004497">
    <property type="term" value="F:monooxygenase activity"/>
    <property type="evidence" value="ECO:0007669"/>
    <property type="project" value="UniProtKB-KW"/>
</dbReference>
<gene>
    <name evidence="15" type="primary">penE</name>
    <name evidence="15" type="ORF">SPIL2461_LOCUS40</name>
</gene>
<evidence type="ECO:0000256" key="10">
    <source>
        <dbReference type="ARBA" id="ARBA00022857"/>
    </source>
</evidence>
<dbReference type="PANTHER" id="PTHR43098:SF4">
    <property type="entry name" value="BLR3857 PROTEIN"/>
    <property type="match status" value="1"/>
</dbReference>
<evidence type="ECO:0000256" key="1">
    <source>
        <dbReference type="ARBA" id="ARBA00001974"/>
    </source>
</evidence>
<dbReference type="SUPFAM" id="SSF51905">
    <property type="entry name" value="FAD/NAD(P)-binding domain"/>
    <property type="match status" value="1"/>
</dbReference>
<dbReference type="InterPro" id="IPR042173">
    <property type="entry name" value="RNase_J_2"/>
</dbReference>
<evidence type="ECO:0000256" key="11">
    <source>
        <dbReference type="ARBA" id="ARBA00022884"/>
    </source>
</evidence>
<dbReference type="PANTHER" id="PTHR43098">
    <property type="entry name" value="L-ORNITHINE N(5)-MONOOXYGENASE-RELATED"/>
    <property type="match status" value="1"/>
</dbReference>
<dbReference type="InterPro" id="IPR001279">
    <property type="entry name" value="Metallo-B-lactamas"/>
</dbReference>
<sequence length="1026" mass="114163">MSADHEARKELGFDPDALREKYRIERDKRLREDGNEQYVEVKGQFSHYVEDPYITDRIQREPLTDEVDVAIIGGGFGGLLAGVRLRQAGVANIRMIEKGDEFGGTWYWNRYPGAACDIESYVYLPLLEETGYIPPKKYVEGADIMAYSQQIAKQWNLYDDVCFQTEVQELRWDEAAQRWIIKTNQGDAMKARFVISSNGPLNRPKLPGIEGIDSYQGHTFHTSRWDYAYTGGDAHGNLTGLKDKRVGIIGTGATAVQCVPHLGAAAKELFVFQRTPSSIDERNDKPTDEEWVKSLKPNWHQERMDNFNTLVSGGVTDEDLVNDGWTEIIRNLLLMIRNEDEPDMSMEAIMEKMELADFQKMESIRSRVEAVIEDPETAEHLKPYYRQFCKRPCFHDDYLPTFNRENVHLIDTEGRGIDRITPKGIVANGVEYELDCIIFGTGFEVGTEYTRRCGYDTYGREGKSLSQHWADGARTYHGLHSSGFPNSFMMGTLQTAFTANYPHSLNEQAKHIAYIVNQCMEGNHQVVEATADAEQEWVDTIISLARMNEKFLADCTPGYYNNEGKPTERSQQNTSYGAGPVAFFKMLEDWRAEGMMSMNMNLYGHDGQWLMVDCGVTFARPGAIEPHVQMADPAFIADQQDNLTGLLITHAHEDHIGAVAHLWPQLRCPVYLTAFSAAILRRKLAEHNLLDEVPLHVIAPGSHLQLGEFDIQWLNLTHSTPQSQALWIQTKAGSILHTGDWKIDLDPVVGPPIIPAEFAALADEGVLAMVCDSTNALNPGHSISEGDLFEGLKTLIADAPGRVVVGCFGSNIARLHTLVSVAFHTGRYAGVLGRSLNNYLQAARQARLWDKSLSIIDASHLGYLPPEEVLAIATGSQGESGAALSRLAADTHPDLSLQSGDTVILSARVIPGNEVALSALLDRLRQRGVHVVSDESLNFPIHASGHPCQDELTDMYSWVQPKFAIPVHGEAQHMAANAEIAQRSGVSRSFTGENGDLFMLAPVPGMRRGFAGVGRLGFDRGRLTKI</sequence>
<accession>A0A812IRA1</accession>
<keyword evidence="10" id="KW-0521">NADP</keyword>
<keyword evidence="5" id="KW-0479">Metal-binding</keyword>
<evidence type="ECO:0000256" key="12">
    <source>
        <dbReference type="ARBA" id="ARBA00023002"/>
    </source>
</evidence>
<dbReference type="Gene3D" id="3.40.50.10710">
    <property type="entry name" value="Metallo-hydrolase/oxidoreductase"/>
    <property type="match status" value="1"/>
</dbReference>
<dbReference type="SUPFAM" id="SSF56281">
    <property type="entry name" value="Metallo-hydrolase/oxidoreductase"/>
    <property type="match status" value="1"/>
</dbReference>
<evidence type="ECO:0000256" key="4">
    <source>
        <dbReference type="ARBA" id="ARBA00022722"/>
    </source>
</evidence>
<evidence type="ECO:0000256" key="9">
    <source>
        <dbReference type="ARBA" id="ARBA00022839"/>
    </source>
</evidence>
<dbReference type="InterPro" id="IPR036188">
    <property type="entry name" value="FAD/NAD-bd_sf"/>
</dbReference>
<dbReference type="FunFam" id="3.50.50.60:FF:000341">
    <property type="entry name" value="Baeyer-Villiger monooxygenase"/>
    <property type="match status" value="1"/>
</dbReference>
<evidence type="ECO:0000256" key="8">
    <source>
        <dbReference type="ARBA" id="ARBA00022833"/>
    </source>
</evidence>
<keyword evidence="7" id="KW-0274">FAD</keyword>
<name>A0A812IRA1_SYMPI</name>
<dbReference type="InterPro" id="IPR050775">
    <property type="entry name" value="FAD-binding_Monooxygenases"/>
</dbReference>
<dbReference type="FunFam" id="3.50.50.60:FF:000314">
    <property type="entry name" value="Baeyer-Villiger monooxygenase"/>
    <property type="match status" value="1"/>
</dbReference>
<evidence type="ECO:0000256" key="5">
    <source>
        <dbReference type="ARBA" id="ARBA00022723"/>
    </source>
</evidence>
<comment type="similarity">
    <text evidence="2">Belongs to the FAD-binding monooxygenase family.</text>
</comment>
<evidence type="ECO:0000259" key="14">
    <source>
        <dbReference type="SMART" id="SM00849"/>
    </source>
</evidence>
<organism evidence="15 16">
    <name type="scientific">Symbiodinium pilosum</name>
    <name type="common">Dinoflagellate</name>
    <dbReference type="NCBI Taxonomy" id="2952"/>
    <lineage>
        <taxon>Eukaryota</taxon>
        <taxon>Sar</taxon>
        <taxon>Alveolata</taxon>
        <taxon>Dinophyceae</taxon>
        <taxon>Suessiales</taxon>
        <taxon>Symbiodiniaceae</taxon>
        <taxon>Symbiodinium</taxon>
    </lineage>
</organism>
<evidence type="ECO:0000256" key="6">
    <source>
        <dbReference type="ARBA" id="ARBA00022801"/>
    </source>
</evidence>
<dbReference type="Pfam" id="PF13738">
    <property type="entry name" value="Pyr_redox_3"/>
    <property type="match status" value="1"/>
</dbReference>
<dbReference type="Pfam" id="PF07521">
    <property type="entry name" value="RMMBL"/>
    <property type="match status" value="1"/>
</dbReference>
<comment type="caution">
    <text evidence="15">The sequence shown here is derived from an EMBL/GenBank/DDBJ whole genome shotgun (WGS) entry which is preliminary data.</text>
</comment>
<dbReference type="SMART" id="SM00849">
    <property type="entry name" value="Lactamase_B"/>
    <property type="match status" value="1"/>
</dbReference>
<dbReference type="InterPro" id="IPR036866">
    <property type="entry name" value="RibonucZ/Hydroxyglut_hydro"/>
</dbReference>
<keyword evidence="8" id="KW-0862">Zinc</keyword>
<evidence type="ECO:0000313" key="16">
    <source>
        <dbReference type="Proteomes" id="UP000649617"/>
    </source>
</evidence>
<keyword evidence="12" id="KW-0560">Oxidoreductase</keyword>
<dbReference type="Gene3D" id="3.60.15.10">
    <property type="entry name" value="Ribonuclease Z/Hydroxyacylglutathione hydrolase-like"/>
    <property type="match status" value="1"/>
</dbReference>
<dbReference type="OrthoDB" id="66881at2759"/>
<evidence type="ECO:0000256" key="2">
    <source>
        <dbReference type="ARBA" id="ARBA00010139"/>
    </source>
</evidence>
<feature type="domain" description="Metallo-beta-lactamase" evidence="14">
    <location>
        <begin position="597"/>
        <end position="781"/>
    </location>
</feature>
<keyword evidence="3" id="KW-0285">Flavoprotein</keyword>
<evidence type="ECO:0000256" key="13">
    <source>
        <dbReference type="ARBA" id="ARBA00023033"/>
    </source>
</evidence>
<evidence type="ECO:0000313" key="15">
    <source>
        <dbReference type="EMBL" id="CAE7148795.1"/>
    </source>
</evidence>
<dbReference type="InterPro" id="IPR011108">
    <property type="entry name" value="RMMBL"/>
</dbReference>
<dbReference type="Gene3D" id="3.50.50.60">
    <property type="entry name" value="FAD/NAD(P)-binding domain"/>
    <property type="match status" value="2"/>
</dbReference>
<keyword evidence="9" id="KW-0269">Exonuclease</keyword>
<keyword evidence="6" id="KW-0378">Hydrolase</keyword>
<keyword evidence="16" id="KW-1185">Reference proteome</keyword>